<keyword evidence="2" id="KW-1185">Reference proteome</keyword>
<protein>
    <submittedName>
        <fullName evidence="1">7562_t:CDS:1</fullName>
    </submittedName>
</protein>
<dbReference type="AlphaFoldDB" id="A0A9N8VG33"/>
<comment type="caution">
    <text evidence="1">The sequence shown here is derived from an EMBL/GenBank/DDBJ whole genome shotgun (WGS) entry which is preliminary data.</text>
</comment>
<organism evidence="1 2">
    <name type="scientific">Ambispora gerdemannii</name>
    <dbReference type="NCBI Taxonomy" id="144530"/>
    <lineage>
        <taxon>Eukaryota</taxon>
        <taxon>Fungi</taxon>
        <taxon>Fungi incertae sedis</taxon>
        <taxon>Mucoromycota</taxon>
        <taxon>Glomeromycotina</taxon>
        <taxon>Glomeromycetes</taxon>
        <taxon>Archaeosporales</taxon>
        <taxon>Ambisporaceae</taxon>
        <taxon>Ambispora</taxon>
    </lineage>
</organism>
<proteinExistence type="predicted"/>
<gene>
    <name evidence="1" type="ORF">AGERDE_LOCUS1896</name>
</gene>
<evidence type="ECO:0000313" key="1">
    <source>
        <dbReference type="EMBL" id="CAG8454072.1"/>
    </source>
</evidence>
<sequence length="129" mass="14872">MSKIPIILEQQFEGWQNSLLSILKFPQEKNDFSIINKKSQVAERQGVEEGVGRYQNNGTSSGELPLSQVCVKARVNSPQLQEQLRQAQFEAVNVFRRNVDFEQIKKGALLLGKQMIFVNQIEYKLHMDY</sequence>
<dbReference type="Proteomes" id="UP000789831">
    <property type="component" value="Unassembled WGS sequence"/>
</dbReference>
<dbReference type="EMBL" id="CAJVPL010000143">
    <property type="protein sequence ID" value="CAG8454072.1"/>
    <property type="molecule type" value="Genomic_DNA"/>
</dbReference>
<accession>A0A9N8VG33</accession>
<reference evidence="1" key="1">
    <citation type="submission" date="2021-06" db="EMBL/GenBank/DDBJ databases">
        <authorList>
            <person name="Kallberg Y."/>
            <person name="Tangrot J."/>
            <person name="Rosling A."/>
        </authorList>
    </citation>
    <scope>NUCLEOTIDE SEQUENCE</scope>
    <source>
        <strain evidence="1">MT106</strain>
    </source>
</reference>
<name>A0A9N8VG33_9GLOM</name>
<evidence type="ECO:0000313" key="2">
    <source>
        <dbReference type="Proteomes" id="UP000789831"/>
    </source>
</evidence>